<reference evidence="1 2" key="1">
    <citation type="submission" date="2016-12" db="EMBL/GenBank/DDBJ databases">
        <title>Genomic comparison of strains in the 'Actinomyces naeslundii' group.</title>
        <authorList>
            <person name="Mughal S.R."/>
            <person name="Do T."/>
            <person name="Gilbert S.C."/>
            <person name="Witherden E.A."/>
            <person name="Didelot X."/>
            <person name="Beighton D."/>
        </authorList>
    </citation>
    <scope>NUCLEOTIDE SEQUENCE [LARGE SCALE GENOMIC DNA]</scope>
    <source>
        <strain evidence="1 2">P6N</strain>
    </source>
</reference>
<accession>A0A1Q8VJY5</accession>
<evidence type="ECO:0000313" key="1">
    <source>
        <dbReference type="EMBL" id="OLO48393.1"/>
    </source>
</evidence>
<dbReference type="AlphaFoldDB" id="A0A1Q8VJY5"/>
<dbReference type="Gene3D" id="3.40.50.410">
    <property type="entry name" value="von Willebrand factor, type A domain"/>
    <property type="match status" value="1"/>
</dbReference>
<dbReference type="OrthoDB" id="9789979at2"/>
<sequence length="391" mass="42410">MTSGTPLNASASWEGPEGDLAARRWRMVLGRYAEPKLPRRHQDADLDDALGYIYDREYTGRGHRLGAGGGDGTRATLGPSVIRAVDWLDGARRLFPASTLQRLESDALTRYGLSELLADPDAIEAIDTSPELGAALLRIKGTILPQLTDGLRALISRIVTDIMERLQHPVTTALSGARRRSNSPHALARNFDWRRTITANLGNVDPGTGRMIVEDVRFMSRQRRRNLTWDVIILVDQSASMASNLLHSAIMASILAGLPGLSVRLAVFDTTVVDLSHTVHDPVEVLMTSQLGGGTDIANAVGYAAGTVTSPSRTIVTVISDFEEGGSVSTLVKRVRDLVAQGMTVLGLVSLDDRGHAWYDHDVAERLSEVGMRIAAMTPDRFASWLAEVTV</sequence>
<protein>
    <submittedName>
        <fullName evidence="1">VWA containing CoxE family protein</fullName>
    </submittedName>
</protein>
<organism evidence="1 2">
    <name type="scientific">Actinomyces oris</name>
    <dbReference type="NCBI Taxonomy" id="544580"/>
    <lineage>
        <taxon>Bacteria</taxon>
        <taxon>Bacillati</taxon>
        <taxon>Actinomycetota</taxon>
        <taxon>Actinomycetes</taxon>
        <taxon>Actinomycetales</taxon>
        <taxon>Actinomycetaceae</taxon>
        <taxon>Actinomyces</taxon>
    </lineage>
</organism>
<comment type="caution">
    <text evidence="1">The sequence shown here is derived from an EMBL/GenBank/DDBJ whole genome shotgun (WGS) entry which is preliminary data.</text>
</comment>
<name>A0A1Q8VJY5_9ACTO</name>
<proteinExistence type="predicted"/>
<evidence type="ECO:0000313" key="2">
    <source>
        <dbReference type="Proteomes" id="UP000186394"/>
    </source>
</evidence>
<dbReference type="Pfam" id="PF05762">
    <property type="entry name" value="VWA_CoxE"/>
    <property type="match status" value="1"/>
</dbReference>
<gene>
    <name evidence="1" type="ORF">BKH28_10405</name>
</gene>
<dbReference type="PANTHER" id="PTHR30634:SF16">
    <property type="entry name" value="OUTER-MEMBRANE LIPOPROTEIN LOLB"/>
    <property type="match status" value="1"/>
</dbReference>
<dbReference type="Proteomes" id="UP000186394">
    <property type="component" value="Unassembled WGS sequence"/>
</dbReference>
<dbReference type="InterPro" id="IPR008912">
    <property type="entry name" value="Uncharacterised_CoxE"/>
</dbReference>
<dbReference type="InterPro" id="IPR050458">
    <property type="entry name" value="LolB"/>
</dbReference>
<dbReference type="SUPFAM" id="SSF53300">
    <property type="entry name" value="vWA-like"/>
    <property type="match status" value="1"/>
</dbReference>
<dbReference type="RefSeq" id="WP_009397876.1">
    <property type="nucleotide sequence ID" value="NZ_MSKL01000025.1"/>
</dbReference>
<dbReference type="EMBL" id="MSKL01000025">
    <property type="protein sequence ID" value="OLO48393.1"/>
    <property type="molecule type" value="Genomic_DNA"/>
</dbReference>
<dbReference type="InterPro" id="IPR036465">
    <property type="entry name" value="vWFA_dom_sf"/>
</dbReference>
<dbReference type="PANTHER" id="PTHR30634">
    <property type="entry name" value="OUTER MEMBRANE LOLAB LIPOPROTEIN INSERTION APPARATUS"/>
    <property type="match status" value="1"/>
</dbReference>